<dbReference type="InterPro" id="IPR002508">
    <property type="entry name" value="MurNAc-LAA_cat"/>
</dbReference>
<keyword evidence="4" id="KW-1185">Reference proteome</keyword>
<dbReference type="GO" id="GO:0008745">
    <property type="term" value="F:N-acetylmuramoyl-L-alanine amidase activity"/>
    <property type="evidence" value="ECO:0007669"/>
    <property type="project" value="InterPro"/>
</dbReference>
<dbReference type="SUPFAM" id="SSF53187">
    <property type="entry name" value="Zn-dependent exopeptidases"/>
    <property type="match status" value="1"/>
</dbReference>
<comment type="caution">
    <text evidence="3">The sequence shown here is derived from an EMBL/GenBank/DDBJ whole genome shotgun (WGS) entry which is preliminary data.</text>
</comment>
<keyword evidence="1" id="KW-0378">Hydrolase</keyword>
<evidence type="ECO:0000259" key="2">
    <source>
        <dbReference type="PROSITE" id="PS51724"/>
    </source>
</evidence>
<dbReference type="RefSeq" id="WP_152892051.1">
    <property type="nucleotide sequence ID" value="NZ_WHJC01000421.1"/>
</dbReference>
<dbReference type="InterPro" id="IPR036680">
    <property type="entry name" value="SPOR-like_sf"/>
</dbReference>
<feature type="domain" description="SPOR" evidence="2">
    <location>
        <begin position="206"/>
        <end position="280"/>
    </location>
</feature>
<dbReference type="InterPro" id="IPR007730">
    <property type="entry name" value="SPOR-like_dom"/>
</dbReference>
<organism evidence="3 4">
    <name type="scientific">Clostridium tarantellae</name>
    <dbReference type="NCBI Taxonomy" id="39493"/>
    <lineage>
        <taxon>Bacteria</taxon>
        <taxon>Bacillati</taxon>
        <taxon>Bacillota</taxon>
        <taxon>Clostridia</taxon>
        <taxon>Eubacteriales</taxon>
        <taxon>Clostridiaceae</taxon>
        <taxon>Clostridium</taxon>
    </lineage>
</organism>
<dbReference type="EMBL" id="WHJC01000421">
    <property type="protein sequence ID" value="MPQ45067.1"/>
    <property type="molecule type" value="Genomic_DNA"/>
</dbReference>
<dbReference type="Proteomes" id="UP000430345">
    <property type="component" value="Unassembled WGS sequence"/>
</dbReference>
<dbReference type="OrthoDB" id="9772024at2"/>
<dbReference type="PROSITE" id="PS51724">
    <property type="entry name" value="SPOR"/>
    <property type="match status" value="1"/>
</dbReference>
<accession>A0A6I1MS96</accession>
<gene>
    <name evidence="3" type="ORF">GBZ86_15190</name>
</gene>
<dbReference type="Gene3D" id="3.30.70.1070">
    <property type="entry name" value="Sporulation related repeat"/>
    <property type="match status" value="1"/>
</dbReference>
<dbReference type="Gene3D" id="3.40.630.40">
    <property type="entry name" value="Zn-dependent exopeptidases"/>
    <property type="match status" value="1"/>
</dbReference>
<dbReference type="GO" id="GO:0009253">
    <property type="term" value="P:peptidoglycan catabolic process"/>
    <property type="evidence" value="ECO:0007669"/>
    <property type="project" value="InterPro"/>
</dbReference>
<protein>
    <recommendedName>
        <fullName evidence="2">SPOR domain-containing protein</fullName>
    </recommendedName>
</protein>
<evidence type="ECO:0000313" key="3">
    <source>
        <dbReference type="EMBL" id="MPQ45067.1"/>
    </source>
</evidence>
<dbReference type="PANTHER" id="PTHR30404:SF0">
    <property type="entry name" value="N-ACETYLMURAMOYL-L-ALANINE AMIDASE AMIC"/>
    <property type="match status" value="1"/>
</dbReference>
<dbReference type="Pfam" id="PF05036">
    <property type="entry name" value="SPOR"/>
    <property type="match status" value="1"/>
</dbReference>
<dbReference type="CDD" id="cd02696">
    <property type="entry name" value="MurNAc-LAA"/>
    <property type="match status" value="1"/>
</dbReference>
<evidence type="ECO:0000256" key="1">
    <source>
        <dbReference type="ARBA" id="ARBA00022801"/>
    </source>
</evidence>
<dbReference type="AlphaFoldDB" id="A0A6I1MS96"/>
<dbReference type="InterPro" id="IPR050695">
    <property type="entry name" value="N-acetylmuramoyl_amidase_3"/>
</dbReference>
<evidence type="ECO:0000313" key="4">
    <source>
        <dbReference type="Proteomes" id="UP000430345"/>
    </source>
</evidence>
<sequence>MSKKVFIGVGHGGSDAGAVYGKLKEKDMVLPIALEVKKILKEHGSTVKLSREKDENDTIQQEVAEERYFNSDLAIDIHINAGGGDGFEVFHHHLGGRSKILAENIEKEVISLGQNSRGCKIRMNSNGTADYYMFIRETKGSAVIVECAFIDTKDIKCVDELNEQKDFGKAIAKGALKTLNIEYKGEENGNYFPGNDSSNNIGDNSNSGNGFFRVIVGSFKDKNNALTLEKDLKNEKIDVFLIYENGFYKVVAGSFKERENAENKLNYLKNLGYKAFLSYYQV</sequence>
<reference evidence="3 4" key="1">
    <citation type="submission" date="2019-10" db="EMBL/GenBank/DDBJ databases">
        <title>The Genome Sequence of Clostridium tarantellae Isolated from Fish Brain.</title>
        <authorList>
            <person name="Bano L."/>
            <person name="Kiel M."/>
            <person name="Sales G."/>
            <person name="Doxey A.C."/>
            <person name="Mansfield M.J."/>
            <person name="Schiavone M."/>
            <person name="Rossetto O."/>
            <person name="Pirazzini M."/>
            <person name="Dobrindt U."/>
            <person name="Montecucco C."/>
        </authorList>
    </citation>
    <scope>NUCLEOTIDE SEQUENCE [LARGE SCALE GENOMIC DNA]</scope>
    <source>
        <strain evidence="3 4">DSM 3997</strain>
    </source>
</reference>
<name>A0A6I1MS96_9CLOT</name>
<dbReference type="SMART" id="SM00646">
    <property type="entry name" value="Ami_3"/>
    <property type="match status" value="1"/>
</dbReference>
<proteinExistence type="predicted"/>
<dbReference type="PANTHER" id="PTHR30404">
    <property type="entry name" value="N-ACETYLMURAMOYL-L-ALANINE AMIDASE"/>
    <property type="match status" value="1"/>
</dbReference>
<dbReference type="GO" id="GO:0042834">
    <property type="term" value="F:peptidoglycan binding"/>
    <property type="evidence" value="ECO:0007669"/>
    <property type="project" value="InterPro"/>
</dbReference>
<dbReference type="Pfam" id="PF01520">
    <property type="entry name" value="Amidase_3"/>
    <property type="match status" value="1"/>
</dbReference>
<dbReference type="SUPFAM" id="SSF110997">
    <property type="entry name" value="Sporulation related repeat"/>
    <property type="match status" value="1"/>
</dbReference>
<dbReference type="GO" id="GO:0030288">
    <property type="term" value="C:outer membrane-bounded periplasmic space"/>
    <property type="evidence" value="ECO:0007669"/>
    <property type="project" value="TreeGrafter"/>
</dbReference>